<dbReference type="CDD" id="cd03441">
    <property type="entry name" value="R_hydratase_like"/>
    <property type="match status" value="1"/>
</dbReference>
<dbReference type="SUPFAM" id="SSF54637">
    <property type="entry name" value="Thioesterase/thiol ester dehydrase-isomerase"/>
    <property type="match status" value="2"/>
</dbReference>
<dbReference type="PANTHER" id="PTHR43841">
    <property type="entry name" value="3-HYDROXYACYL-THIOESTER DEHYDRATASE HTDX-RELATED"/>
    <property type="match status" value="1"/>
</dbReference>
<evidence type="ECO:0000313" key="3">
    <source>
        <dbReference type="EMBL" id="TXF96400.1"/>
    </source>
</evidence>
<accession>A0A5C7FZL0</accession>
<dbReference type="Pfam" id="PF01575">
    <property type="entry name" value="MaoC_dehydratas"/>
    <property type="match status" value="1"/>
</dbReference>
<proteinExistence type="predicted"/>
<dbReference type="EMBL" id="VPFD01000039">
    <property type="protein sequence ID" value="TXF96400.1"/>
    <property type="molecule type" value="Genomic_DNA"/>
</dbReference>
<gene>
    <name evidence="3" type="ORF">FVD38_24515</name>
</gene>
<evidence type="ECO:0000256" key="1">
    <source>
        <dbReference type="SAM" id="MobiDB-lite"/>
    </source>
</evidence>
<evidence type="ECO:0000259" key="2">
    <source>
        <dbReference type="Pfam" id="PF01575"/>
    </source>
</evidence>
<dbReference type="Proteomes" id="UP000321413">
    <property type="component" value="Unassembled WGS sequence"/>
</dbReference>
<keyword evidence="4" id="KW-1185">Reference proteome</keyword>
<sequence>MLLRALLKRPARASTGQASATWRLDRIDRDHLRRYNAAFGFKGDAVPLTFLYLLAQRAQLATMLACPIPFRIPGLIHVENRLAMHGPVVPDAPLALTTALQLPPPAPNGALHAVLETRAFDSERLAFSCDSTYLIRRGSRSGRDAPQPEAPHGKALGGWTVARDAGRRYAALSGDWNPIHLWPWSARLMGMRAPIIHGAHTLAKACSLLQAATGRDIAAVWCRFLQPVPLDSKVTLHLDDAGNEFIAVCDGRTALRGRWDATTWPAAPAVGANPAAG</sequence>
<dbReference type="Gene3D" id="3.10.129.10">
    <property type="entry name" value="Hotdog Thioesterase"/>
    <property type="match status" value="1"/>
</dbReference>
<name>A0A5C7FZL0_9BURK</name>
<feature type="domain" description="MaoC-like" evidence="2">
    <location>
        <begin position="160"/>
        <end position="239"/>
    </location>
</feature>
<dbReference type="InterPro" id="IPR029069">
    <property type="entry name" value="HotDog_dom_sf"/>
</dbReference>
<reference evidence="3 4" key="1">
    <citation type="submission" date="2019-08" db="EMBL/GenBank/DDBJ databases">
        <title>Massilia golmudensis sp. nov., isolated from sand in the Qinghai-Tibetan Plateau.</title>
        <authorList>
            <person name="Zhang B."/>
        </authorList>
    </citation>
    <scope>NUCLEOTIDE SEQUENCE [LARGE SCALE GENOMIC DNA]</scope>
    <source>
        <strain evidence="3 4">GEM5</strain>
    </source>
</reference>
<dbReference type="PANTHER" id="PTHR43841:SF3">
    <property type="entry name" value="(3R)-HYDROXYACYL-ACP DEHYDRATASE SUBUNIT HADB"/>
    <property type="match status" value="1"/>
</dbReference>
<comment type="caution">
    <text evidence="3">The sequence shown here is derived from an EMBL/GenBank/DDBJ whole genome shotgun (WGS) entry which is preliminary data.</text>
</comment>
<evidence type="ECO:0000313" key="4">
    <source>
        <dbReference type="Proteomes" id="UP000321413"/>
    </source>
</evidence>
<dbReference type="InterPro" id="IPR002539">
    <property type="entry name" value="MaoC-like_dom"/>
</dbReference>
<organism evidence="3 4">
    <name type="scientific">Massilia arenae</name>
    <dbReference type="NCBI Taxonomy" id="2603288"/>
    <lineage>
        <taxon>Bacteria</taxon>
        <taxon>Pseudomonadati</taxon>
        <taxon>Pseudomonadota</taxon>
        <taxon>Betaproteobacteria</taxon>
        <taxon>Burkholderiales</taxon>
        <taxon>Oxalobacteraceae</taxon>
        <taxon>Telluria group</taxon>
        <taxon>Massilia</taxon>
    </lineage>
</organism>
<protein>
    <recommendedName>
        <fullName evidence="2">MaoC-like domain-containing protein</fullName>
    </recommendedName>
</protein>
<dbReference type="AlphaFoldDB" id="A0A5C7FZL0"/>
<dbReference type="RefSeq" id="WP_147937190.1">
    <property type="nucleotide sequence ID" value="NZ_VPFD01000039.1"/>
</dbReference>
<feature type="region of interest" description="Disordered" evidence="1">
    <location>
        <begin position="138"/>
        <end position="157"/>
    </location>
</feature>